<reference evidence="1" key="1">
    <citation type="submission" date="2021-06" db="EMBL/GenBank/DDBJ databases">
        <authorList>
            <person name="Kallberg Y."/>
            <person name="Tangrot J."/>
            <person name="Rosling A."/>
        </authorList>
    </citation>
    <scope>NUCLEOTIDE SEQUENCE</scope>
    <source>
        <strain evidence="1">UK204</strain>
    </source>
</reference>
<dbReference type="OrthoDB" id="2447443at2759"/>
<dbReference type="AlphaFoldDB" id="A0A9N9BWZ3"/>
<dbReference type="EMBL" id="CAJVPQ010001986">
    <property type="protein sequence ID" value="CAG8578446.1"/>
    <property type="molecule type" value="Genomic_DNA"/>
</dbReference>
<protein>
    <submittedName>
        <fullName evidence="1">2378_t:CDS:1</fullName>
    </submittedName>
</protein>
<organism evidence="1 2">
    <name type="scientific">Funneliformis caledonium</name>
    <dbReference type="NCBI Taxonomy" id="1117310"/>
    <lineage>
        <taxon>Eukaryota</taxon>
        <taxon>Fungi</taxon>
        <taxon>Fungi incertae sedis</taxon>
        <taxon>Mucoromycota</taxon>
        <taxon>Glomeromycotina</taxon>
        <taxon>Glomeromycetes</taxon>
        <taxon>Glomerales</taxon>
        <taxon>Glomeraceae</taxon>
        <taxon>Funneliformis</taxon>
    </lineage>
</organism>
<evidence type="ECO:0000313" key="2">
    <source>
        <dbReference type="Proteomes" id="UP000789570"/>
    </source>
</evidence>
<proteinExistence type="predicted"/>
<evidence type="ECO:0000313" key="1">
    <source>
        <dbReference type="EMBL" id="CAG8578446.1"/>
    </source>
</evidence>
<sequence>MLQLLKKIQLLKKPHKITVSLIRNIDNILIPEILEKEQAEDDNESSILERADENLNEYDMNIDSSYQPSDIDDIEEFSTEEINDMYRSLFDIIEEEPLENSNILEDELKSFESFNSEYNPYFPNFTLTILFV</sequence>
<name>A0A9N9BWZ3_9GLOM</name>
<dbReference type="Proteomes" id="UP000789570">
    <property type="component" value="Unassembled WGS sequence"/>
</dbReference>
<accession>A0A9N9BWZ3</accession>
<comment type="caution">
    <text evidence="1">The sequence shown here is derived from an EMBL/GenBank/DDBJ whole genome shotgun (WGS) entry which is preliminary data.</text>
</comment>
<gene>
    <name evidence="1" type="ORF">FCALED_LOCUS7467</name>
</gene>
<keyword evidence="2" id="KW-1185">Reference proteome</keyword>